<accession>S2W0G3</accession>
<dbReference type="Gene3D" id="3.40.1190.20">
    <property type="match status" value="1"/>
</dbReference>
<keyword evidence="4 7" id="KW-0418">Kinase</keyword>
<keyword evidence="2" id="KW-0808">Transferase</keyword>
<dbReference type="InterPro" id="IPR013749">
    <property type="entry name" value="PM/HMP-P_kinase-1"/>
</dbReference>
<dbReference type="Pfam" id="PF08543">
    <property type="entry name" value="Phos_pyr_kin"/>
    <property type="match status" value="1"/>
</dbReference>
<gene>
    <name evidence="7" type="ORF">HMPREF9306_01315</name>
</gene>
<dbReference type="PANTHER" id="PTHR10534:SF2">
    <property type="entry name" value="PYRIDOXAL KINASE"/>
    <property type="match status" value="1"/>
</dbReference>
<keyword evidence="8" id="KW-1185">Reference proteome</keyword>
<protein>
    <recommendedName>
        <fullName evidence="1">pyridoxal kinase</fullName>
        <ecNumber evidence="1">2.7.1.35</ecNumber>
    </recommendedName>
</protein>
<dbReference type="RefSeq" id="WP_016456143.1">
    <property type="nucleotide sequence ID" value="NZ_KE150269.1"/>
</dbReference>
<evidence type="ECO:0000256" key="1">
    <source>
        <dbReference type="ARBA" id="ARBA00012104"/>
    </source>
</evidence>
<dbReference type="PATRIC" id="fig|883161.3.peg.1309"/>
<organism evidence="7 8">
    <name type="scientific">Propionimicrobium lymphophilum ACS-093-V-SCH5</name>
    <dbReference type="NCBI Taxonomy" id="883161"/>
    <lineage>
        <taxon>Bacteria</taxon>
        <taxon>Bacillati</taxon>
        <taxon>Actinomycetota</taxon>
        <taxon>Actinomycetes</taxon>
        <taxon>Propionibacteriales</taxon>
        <taxon>Propionibacteriaceae</taxon>
        <taxon>Propionimicrobium</taxon>
    </lineage>
</organism>
<comment type="caution">
    <text evidence="7">The sequence shown here is derived from an EMBL/GenBank/DDBJ whole genome shotgun (WGS) entry which is preliminary data.</text>
</comment>
<dbReference type="PANTHER" id="PTHR10534">
    <property type="entry name" value="PYRIDOXAL KINASE"/>
    <property type="match status" value="1"/>
</dbReference>
<dbReference type="GO" id="GO:0005829">
    <property type="term" value="C:cytosol"/>
    <property type="evidence" value="ECO:0007669"/>
    <property type="project" value="TreeGrafter"/>
</dbReference>
<dbReference type="InterPro" id="IPR004625">
    <property type="entry name" value="PyrdxlKinase"/>
</dbReference>
<dbReference type="AlphaFoldDB" id="S2W0G3"/>
<dbReference type="CDD" id="cd01173">
    <property type="entry name" value="pyridoxal_pyridoxamine_kinase"/>
    <property type="match status" value="1"/>
</dbReference>
<evidence type="ECO:0000256" key="3">
    <source>
        <dbReference type="ARBA" id="ARBA00022741"/>
    </source>
</evidence>
<keyword evidence="3" id="KW-0547">Nucleotide-binding</keyword>
<reference evidence="7 8" key="1">
    <citation type="submission" date="2013-04" db="EMBL/GenBank/DDBJ databases">
        <title>The Genome Sequence of Propionimicrobium lymphophilum ACS-093-V-SCH5.</title>
        <authorList>
            <consortium name="The Broad Institute Genomics Platform"/>
            <person name="Earl A."/>
            <person name="Ward D."/>
            <person name="Feldgarden M."/>
            <person name="Gevers D."/>
            <person name="Saerens B."/>
            <person name="Vaneechoutte M."/>
            <person name="Walker B."/>
            <person name="Young S."/>
            <person name="Zeng Q."/>
            <person name="Gargeya S."/>
            <person name="Fitzgerald M."/>
            <person name="Haas B."/>
            <person name="Abouelleil A."/>
            <person name="Allen A.W."/>
            <person name="Alvarado L."/>
            <person name="Arachchi H.M."/>
            <person name="Berlin A.M."/>
            <person name="Chapman S.B."/>
            <person name="Gainer-Dewar J."/>
            <person name="Goldberg J."/>
            <person name="Griggs A."/>
            <person name="Gujja S."/>
            <person name="Hansen M."/>
            <person name="Howarth C."/>
            <person name="Imamovic A."/>
            <person name="Ireland A."/>
            <person name="Larimer J."/>
            <person name="McCowan C."/>
            <person name="Murphy C."/>
            <person name="Pearson M."/>
            <person name="Poon T.W."/>
            <person name="Priest M."/>
            <person name="Roberts A."/>
            <person name="Saif S."/>
            <person name="Shea T."/>
            <person name="Sisk P."/>
            <person name="Sykes S."/>
            <person name="Wortman J."/>
            <person name="Nusbaum C."/>
            <person name="Birren B."/>
        </authorList>
    </citation>
    <scope>NUCLEOTIDE SEQUENCE [LARGE SCALE GENOMIC DNA]</scope>
    <source>
        <strain evidence="7 8">ACS-093-V-SCH5</strain>
    </source>
</reference>
<dbReference type="GO" id="GO:0005524">
    <property type="term" value="F:ATP binding"/>
    <property type="evidence" value="ECO:0007669"/>
    <property type="project" value="UniProtKB-KW"/>
</dbReference>
<evidence type="ECO:0000259" key="6">
    <source>
        <dbReference type="Pfam" id="PF08543"/>
    </source>
</evidence>
<feature type="domain" description="Pyridoxamine kinase/Phosphomethylpyrimidine kinase" evidence="6">
    <location>
        <begin position="71"/>
        <end position="246"/>
    </location>
</feature>
<dbReference type="Proteomes" id="UP000014417">
    <property type="component" value="Unassembled WGS sequence"/>
</dbReference>
<dbReference type="EC" id="2.7.1.35" evidence="1"/>
<dbReference type="InterPro" id="IPR029056">
    <property type="entry name" value="Ribokinase-like"/>
</dbReference>
<proteinExistence type="predicted"/>
<dbReference type="GO" id="GO:0009443">
    <property type="term" value="P:pyridoxal 5'-phosphate salvage"/>
    <property type="evidence" value="ECO:0007669"/>
    <property type="project" value="InterPro"/>
</dbReference>
<dbReference type="GO" id="GO:0008478">
    <property type="term" value="F:pyridoxal kinase activity"/>
    <property type="evidence" value="ECO:0007669"/>
    <property type="project" value="UniProtKB-EC"/>
</dbReference>
<dbReference type="SUPFAM" id="SSF53613">
    <property type="entry name" value="Ribokinase-like"/>
    <property type="match status" value="1"/>
</dbReference>
<dbReference type="STRING" id="883161.HMPREF9306_01315"/>
<dbReference type="NCBIfam" id="TIGR00687">
    <property type="entry name" value="pyridox_kin"/>
    <property type="match status" value="1"/>
</dbReference>
<evidence type="ECO:0000313" key="8">
    <source>
        <dbReference type="Proteomes" id="UP000014417"/>
    </source>
</evidence>
<dbReference type="HOGENOM" id="CLU_046496_3_1_11"/>
<keyword evidence="5" id="KW-0067">ATP-binding</keyword>
<dbReference type="EMBL" id="AGZR01000008">
    <property type="protein sequence ID" value="EPD32616.1"/>
    <property type="molecule type" value="Genomic_DNA"/>
</dbReference>
<sequence length="273" mass="28991">MILSVQSLVSYGHAGNSSAVFPLQRLGFEVIQIPTVVFSNDTSYPSVHGMVLDAAQITDIVSGLDEIGVLASVNAVLSGYLGTAEMGNAVLETIEKVHRYNPKAFLCVDPVMGDLDTGFYCKSEVKDFFCRNVEKFNVLTPNLFELGTMTNTKPQSVSEVVNAARSLLALGPEAVVVTSAGGTKDARMIAVDASGQWMVSTPKLDRKFSGCGDVTTAILLARLQNGDDLSAALSHTASAVYGILRNTSGRQLALVQAQNEIVAPSLRFEATAI</sequence>
<evidence type="ECO:0000256" key="2">
    <source>
        <dbReference type="ARBA" id="ARBA00022679"/>
    </source>
</evidence>
<evidence type="ECO:0000256" key="4">
    <source>
        <dbReference type="ARBA" id="ARBA00022777"/>
    </source>
</evidence>
<evidence type="ECO:0000256" key="5">
    <source>
        <dbReference type="ARBA" id="ARBA00022840"/>
    </source>
</evidence>
<name>S2W0G3_9ACTN</name>
<dbReference type="OrthoDB" id="9800808at2"/>
<evidence type="ECO:0000313" key="7">
    <source>
        <dbReference type="EMBL" id="EPD32616.1"/>
    </source>
</evidence>